<protein>
    <submittedName>
        <fullName evidence="4">Uncharacterized protein</fullName>
    </submittedName>
</protein>
<dbReference type="InterPro" id="IPR036770">
    <property type="entry name" value="Ankyrin_rpt-contain_sf"/>
</dbReference>
<dbReference type="Proteomes" id="UP000054383">
    <property type="component" value="Unassembled WGS sequence"/>
</dbReference>
<feature type="repeat" description="ANK" evidence="3">
    <location>
        <begin position="373"/>
        <end position="417"/>
    </location>
</feature>
<proteinExistence type="predicted"/>
<keyword evidence="2 3" id="KW-0040">ANK repeat</keyword>
<dbReference type="SMART" id="SM00248">
    <property type="entry name" value="ANK"/>
    <property type="match status" value="7"/>
</dbReference>
<sequence>MATAHKHAQMVDFYLKGNNRQTTGIWDLPVELIRMIAKDLDNRALCRFASVSQRHWRIFRSICHEKALGEEGLLKDNEAKFEGEKSEDNYIPLFNKAVLRGNQGAVRSFLDHGVNPNSNYIHLPRLRISISALNQAMYLRDPFDMCKLLLSYGADPCLENIWDDRIIGYTPSRAPIQQAARAGNSKLVCLFLKYGAKPLARDGIYHDFFRKCDVTVVRQLFQIGLNLDDRFNLCRGGYFYDAAGNENGRDVLDFLASVDIECLSREINRYDSLLGRTLLSEAIESRRQDNVQAVLVYGGDPNFCHEGSSVSPLIRACTYNQETAVQALIQAGADVHFRGENSAQAIHYAVQVSARITEIVLKAGADIRSVTRLGNTPLHVACMPGQFNDRYRPENEGYLDVVQLLLAWGAPIHVLNSNGLTPMDVAANCYRYSFIEAMKKARSIG</sequence>
<dbReference type="OMA" id="FRSICHE"/>
<dbReference type="STRING" id="28573.A0A0U1LY79"/>
<dbReference type="OrthoDB" id="539213at2759"/>
<dbReference type="SUPFAM" id="SSF48403">
    <property type="entry name" value="Ankyrin repeat"/>
    <property type="match status" value="1"/>
</dbReference>
<reference evidence="4 5" key="1">
    <citation type="submission" date="2015-04" db="EMBL/GenBank/DDBJ databases">
        <authorList>
            <person name="Syromyatnikov M.Y."/>
            <person name="Popov V.N."/>
        </authorList>
    </citation>
    <scope>NUCLEOTIDE SEQUENCE [LARGE SCALE GENOMIC DNA]</scope>
    <source>
        <strain evidence="4">WF-38-12</strain>
    </source>
</reference>
<dbReference type="Gene3D" id="1.25.40.20">
    <property type="entry name" value="Ankyrin repeat-containing domain"/>
    <property type="match status" value="2"/>
</dbReference>
<dbReference type="PROSITE" id="PS50088">
    <property type="entry name" value="ANK_REPEAT"/>
    <property type="match status" value="2"/>
</dbReference>
<dbReference type="InterPro" id="IPR036047">
    <property type="entry name" value="F-box-like_dom_sf"/>
</dbReference>
<dbReference type="AlphaFoldDB" id="A0A0U1LY79"/>
<evidence type="ECO:0000313" key="4">
    <source>
        <dbReference type="EMBL" id="CRG87671.1"/>
    </source>
</evidence>
<evidence type="ECO:0000256" key="2">
    <source>
        <dbReference type="ARBA" id="ARBA00023043"/>
    </source>
</evidence>
<dbReference type="Pfam" id="PF12796">
    <property type="entry name" value="Ank_2"/>
    <property type="match status" value="1"/>
</dbReference>
<evidence type="ECO:0000256" key="1">
    <source>
        <dbReference type="ARBA" id="ARBA00022737"/>
    </source>
</evidence>
<keyword evidence="1" id="KW-0677">Repeat</keyword>
<keyword evidence="5" id="KW-1185">Reference proteome</keyword>
<dbReference type="SUPFAM" id="SSF81383">
    <property type="entry name" value="F-box domain"/>
    <property type="match status" value="1"/>
</dbReference>
<dbReference type="CDD" id="cd09917">
    <property type="entry name" value="F-box_SF"/>
    <property type="match status" value="1"/>
</dbReference>
<dbReference type="PANTHER" id="PTHR24198:SF165">
    <property type="entry name" value="ANKYRIN REPEAT-CONTAINING PROTEIN-RELATED"/>
    <property type="match status" value="1"/>
</dbReference>
<dbReference type="EMBL" id="CVMT01000003">
    <property type="protein sequence ID" value="CRG87671.1"/>
    <property type="molecule type" value="Genomic_DNA"/>
</dbReference>
<organism evidence="4 5">
    <name type="scientific">Talaromyces islandicus</name>
    <name type="common">Penicillium islandicum</name>
    <dbReference type="NCBI Taxonomy" id="28573"/>
    <lineage>
        <taxon>Eukaryota</taxon>
        <taxon>Fungi</taxon>
        <taxon>Dikarya</taxon>
        <taxon>Ascomycota</taxon>
        <taxon>Pezizomycotina</taxon>
        <taxon>Eurotiomycetes</taxon>
        <taxon>Eurotiomycetidae</taxon>
        <taxon>Eurotiales</taxon>
        <taxon>Trichocomaceae</taxon>
        <taxon>Talaromyces</taxon>
        <taxon>Talaromyces sect. Islandici</taxon>
    </lineage>
</organism>
<dbReference type="InterPro" id="IPR002110">
    <property type="entry name" value="Ankyrin_rpt"/>
</dbReference>
<gene>
    <name evidence="4" type="ORF">PISL3812_04691</name>
</gene>
<dbReference type="PANTHER" id="PTHR24198">
    <property type="entry name" value="ANKYRIN REPEAT AND PROTEIN KINASE DOMAIN-CONTAINING PROTEIN"/>
    <property type="match status" value="1"/>
</dbReference>
<feature type="repeat" description="ANK" evidence="3">
    <location>
        <begin position="308"/>
        <end position="340"/>
    </location>
</feature>
<evidence type="ECO:0000313" key="5">
    <source>
        <dbReference type="Proteomes" id="UP000054383"/>
    </source>
</evidence>
<accession>A0A0U1LY79</accession>
<evidence type="ECO:0000256" key="3">
    <source>
        <dbReference type="PROSITE-ProRule" id="PRU00023"/>
    </source>
</evidence>
<name>A0A0U1LY79_TALIS</name>